<keyword evidence="3 6" id="KW-0256">Endoplasmic reticulum</keyword>
<feature type="compositionally biased region" description="Basic and acidic residues" evidence="7">
    <location>
        <begin position="132"/>
        <end position="152"/>
    </location>
</feature>
<dbReference type="InterPro" id="IPR003388">
    <property type="entry name" value="Reticulon"/>
</dbReference>
<evidence type="ECO:0000313" key="10">
    <source>
        <dbReference type="Proteomes" id="UP000197138"/>
    </source>
</evidence>
<proteinExistence type="predicted"/>
<evidence type="ECO:0000256" key="2">
    <source>
        <dbReference type="ARBA" id="ARBA00022692"/>
    </source>
</evidence>
<evidence type="ECO:0000259" key="8">
    <source>
        <dbReference type="PROSITE" id="PS50845"/>
    </source>
</evidence>
<evidence type="ECO:0000256" key="4">
    <source>
        <dbReference type="ARBA" id="ARBA00022989"/>
    </source>
</evidence>
<feature type="compositionally biased region" description="Basic and acidic residues" evidence="7">
    <location>
        <begin position="292"/>
        <end position="303"/>
    </location>
</feature>
<protein>
    <recommendedName>
        <fullName evidence="6">Reticulon-like protein</fullName>
    </recommendedName>
</protein>
<feature type="transmembrane region" description="Helical" evidence="6">
    <location>
        <begin position="420"/>
        <end position="450"/>
    </location>
</feature>
<feature type="domain" description="Reticulon" evidence="8">
    <location>
        <begin position="310"/>
        <end position="461"/>
    </location>
</feature>
<reference evidence="10" key="1">
    <citation type="journal article" date="2017" name="Plant J.">
        <title>The pomegranate (Punica granatum L.) genome and the genomics of punicalagin biosynthesis.</title>
        <authorList>
            <person name="Qin G."/>
            <person name="Xu C."/>
            <person name="Ming R."/>
            <person name="Tang H."/>
            <person name="Guyot R."/>
            <person name="Kramer E.M."/>
            <person name="Hu Y."/>
            <person name="Yi X."/>
            <person name="Qi Y."/>
            <person name="Xu X."/>
            <person name="Gao Z."/>
            <person name="Pan H."/>
            <person name="Jian J."/>
            <person name="Tian Y."/>
            <person name="Yue Z."/>
            <person name="Xu Y."/>
        </authorList>
    </citation>
    <scope>NUCLEOTIDE SEQUENCE [LARGE SCALE GENOMIC DNA]</scope>
    <source>
        <strain evidence="10">cv. Dabenzi</strain>
    </source>
</reference>
<feature type="compositionally biased region" description="Basic residues" evidence="7">
    <location>
        <begin position="187"/>
        <end position="200"/>
    </location>
</feature>
<feature type="transmembrane region" description="Helical" evidence="6">
    <location>
        <begin position="346"/>
        <end position="364"/>
    </location>
</feature>
<keyword evidence="5 6" id="KW-0472">Membrane</keyword>
<dbReference type="AlphaFoldDB" id="A0A218WKP1"/>
<dbReference type="EMBL" id="MTKT01003978">
    <property type="protein sequence ID" value="OWM72811.1"/>
    <property type="molecule type" value="Genomic_DNA"/>
</dbReference>
<dbReference type="Proteomes" id="UP000197138">
    <property type="component" value="Unassembled WGS sequence"/>
</dbReference>
<name>A0A218WKP1_PUNGR</name>
<comment type="caution">
    <text evidence="9">The sequence shown here is derived from an EMBL/GenBank/DDBJ whole genome shotgun (WGS) entry which is preliminary data.</text>
</comment>
<evidence type="ECO:0000256" key="5">
    <source>
        <dbReference type="ARBA" id="ARBA00023136"/>
    </source>
</evidence>
<sequence length="587" mass="65716">MEMDVAGRASKVGGDGVIRGSVWETRMRMDQVKGGIKVFGVLDQEDEGDRGGAIRIEHEKRDGEEEEMGVMADKNTIPLRRIGVRGGKRRTWKPQPETFEGPIRVIGEKPDRTDGSPIELPKSRSESTGGPQEKDSAETRKGKLESLQKTGEKINNGIVSGESAEVSENGAWKQSSGSPEKVIVMNSRKKMTAKTKKPPTHHVGQFKIGPQELGRNDGGNDEEEEEDEFFDIKEISVAEQKPKTPVLEENKVRVSLFREKPTKPISAPVIKQQPCPSPVSKRPTVQPSFAKDSSHECKNDSKRQNRVHNLSDMVMWRDAPKSAVVLGLGTLFIISSSYMNDPNMCSVSAVSYLGLACLSAVFLYRSIIWSGDVDVDNISFHELGEEEVLCLTKTLLPYLNGLLRKLRALLSGDPANTMKLAVLLFVLARCGSFVTMWNMIKFGFFIAFTIPRLWSLYSTRLTDQGKYWIQLSQHMWDSCPHKKAVAAIVIVLILGFSSNFARIWTGFMLVVAFRYYQQSLVRDRRSETNGGAEEKWEGQRFRSPNTQEPEFFWVNPENRILYGLGSVEVGTDLGGLPHIVRFCRSPD</sequence>
<evidence type="ECO:0000256" key="6">
    <source>
        <dbReference type="RuleBase" id="RU363132"/>
    </source>
</evidence>
<keyword evidence="2 6" id="KW-0812">Transmembrane</keyword>
<dbReference type="InterPro" id="IPR044647">
    <property type="entry name" value="RTNLB17/18/21"/>
</dbReference>
<evidence type="ECO:0000313" key="9">
    <source>
        <dbReference type="EMBL" id="OWM72811.1"/>
    </source>
</evidence>
<dbReference type="Pfam" id="PF02453">
    <property type="entry name" value="Reticulon"/>
    <property type="match status" value="1"/>
</dbReference>
<feature type="transmembrane region" description="Helical" evidence="6">
    <location>
        <begin position="323"/>
        <end position="340"/>
    </location>
</feature>
<dbReference type="PANTHER" id="PTHR46626">
    <property type="entry name" value="RETICULON-LIKE PROTEIN B17"/>
    <property type="match status" value="1"/>
</dbReference>
<feature type="region of interest" description="Disordered" evidence="7">
    <location>
        <begin position="267"/>
        <end position="304"/>
    </location>
</feature>
<evidence type="ECO:0000256" key="7">
    <source>
        <dbReference type="SAM" id="MobiDB-lite"/>
    </source>
</evidence>
<feature type="region of interest" description="Disordered" evidence="7">
    <location>
        <begin position="87"/>
        <end position="224"/>
    </location>
</feature>
<dbReference type="PROSITE" id="PS50845">
    <property type="entry name" value="RETICULON"/>
    <property type="match status" value="1"/>
</dbReference>
<evidence type="ECO:0000256" key="1">
    <source>
        <dbReference type="ARBA" id="ARBA00004477"/>
    </source>
</evidence>
<feature type="transmembrane region" description="Helical" evidence="6">
    <location>
        <begin position="484"/>
        <end position="516"/>
    </location>
</feature>
<accession>A0A218WKP1</accession>
<dbReference type="PANTHER" id="PTHR46626:SF1">
    <property type="entry name" value="RETICULON-LIKE PROTEIN B21"/>
    <property type="match status" value="1"/>
</dbReference>
<comment type="subcellular location">
    <subcellularLocation>
        <location evidence="1 6">Endoplasmic reticulum membrane</location>
        <topology evidence="1 6">Multi-pass membrane protein</topology>
    </subcellularLocation>
</comment>
<evidence type="ECO:0000256" key="3">
    <source>
        <dbReference type="ARBA" id="ARBA00022824"/>
    </source>
</evidence>
<organism evidence="9 10">
    <name type="scientific">Punica granatum</name>
    <name type="common">Pomegranate</name>
    <dbReference type="NCBI Taxonomy" id="22663"/>
    <lineage>
        <taxon>Eukaryota</taxon>
        <taxon>Viridiplantae</taxon>
        <taxon>Streptophyta</taxon>
        <taxon>Embryophyta</taxon>
        <taxon>Tracheophyta</taxon>
        <taxon>Spermatophyta</taxon>
        <taxon>Magnoliopsida</taxon>
        <taxon>eudicotyledons</taxon>
        <taxon>Gunneridae</taxon>
        <taxon>Pentapetalae</taxon>
        <taxon>rosids</taxon>
        <taxon>malvids</taxon>
        <taxon>Myrtales</taxon>
        <taxon>Lythraceae</taxon>
        <taxon>Punica</taxon>
    </lineage>
</organism>
<gene>
    <name evidence="9" type="ORF">CDL15_Pgr021117</name>
</gene>
<dbReference type="GO" id="GO:0005789">
    <property type="term" value="C:endoplasmic reticulum membrane"/>
    <property type="evidence" value="ECO:0007669"/>
    <property type="project" value="UniProtKB-SubCell"/>
</dbReference>
<keyword evidence="4 6" id="KW-1133">Transmembrane helix</keyword>